<protein>
    <recommendedName>
        <fullName evidence="3">Carboxylic ester hydrolase</fullName>
        <ecNumber evidence="3">3.1.1.-</ecNumber>
    </recommendedName>
</protein>
<accession>A0AAD6UZL3</accession>
<sequence length="546" mass="58419">MLALISIAISLVGLPFVEGSDTVQLGGATLVGRPLPLLHQTFFGGIPYAKPPVGALRFKPPVLLESLPHGTFDATNFGTSCLQADLPISESSEDCLTINVFRPSGIDEHSKLPVFAWIYGGAYVTGTANLYNGSEIVAQSIARGTPLVYVNFNYRVGALGFPQGHEAAANGAFNLGLKDQLTALEWIQRHISTFGGDKDKVTVAGQSAGAESVSLHFMTDAIAGLARAGIMQSGAQATSAVLAGTREDDWQNFVSAIAPCASLATSGSTFDCLRSSANTTEIFQGVVTAAAKTTHIFPWSITLDGPHGVIPELPAALLKKGKFSKLPFITGNVLDEGTSFVQPTIDSVDGLIGELQEISFPPTPSETALDDAINNLLALYPDDPALGSPYNTGNETFGLSPEYKRAAAVIGDTNFLSQVSFWRRTATSAGVKTFGYFFTQPQPLSPPEIGVAHSSDLNYVYGTVPANDTSPAAFQLSKIIIDYWVSFATSLDPNDKHGNPRPHWTQYTPHSEMLMQLHGENITMIPDDFHKDQVSFINSDPTPWRH</sequence>
<gene>
    <name evidence="5" type="ORF">GGX14DRAFT_552224</name>
</gene>
<dbReference type="EMBL" id="JARJCW010000070">
    <property type="protein sequence ID" value="KAJ7199025.1"/>
    <property type="molecule type" value="Genomic_DNA"/>
</dbReference>
<dbReference type="EC" id="3.1.1.-" evidence="3"/>
<dbReference type="AlphaFoldDB" id="A0AAD6UZL3"/>
<evidence type="ECO:0000256" key="3">
    <source>
        <dbReference type="RuleBase" id="RU361235"/>
    </source>
</evidence>
<evidence type="ECO:0000256" key="1">
    <source>
        <dbReference type="ARBA" id="ARBA00005964"/>
    </source>
</evidence>
<keyword evidence="2 3" id="KW-0378">Hydrolase</keyword>
<evidence type="ECO:0000256" key="2">
    <source>
        <dbReference type="ARBA" id="ARBA00022801"/>
    </source>
</evidence>
<dbReference type="InterPro" id="IPR019826">
    <property type="entry name" value="Carboxylesterase_B_AS"/>
</dbReference>
<dbReference type="InterPro" id="IPR019819">
    <property type="entry name" value="Carboxylesterase_B_CS"/>
</dbReference>
<evidence type="ECO:0000313" key="6">
    <source>
        <dbReference type="Proteomes" id="UP001219525"/>
    </source>
</evidence>
<dbReference type="InterPro" id="IPR050309">
    <property type="entry name" value="Type-B_Carboxylest/Lipase"/>
</dbReference>
<dbReference type="GO" id="GO:0016787">
    <property type="term" value="F:hydrolase activity"/>
    <property type="evidence" value="ECO:0007669"/>
    <property type="project" value="UniProtKB-KW"/>
</dbReference>
<evidence type="ECO:0000313" key="5">
    <source>
        <dbReference type="EMBL" id="KAJ7199025.1"/>
    </source>
</evidence>
<dbReference type="PROSITE" id="PS00122">
    <property type="entry name" value="CARBOXYLESTERASE_B_1"/>
    <property type="match status" value="1"/>
</dbReference>
<keyword evidence="3" id="KW-0732">Signal</keyword>
<feature type="domain" description="Carboxylesterase type B" evidence="4">
    <location>
        <begin position="41"/>
        <end position="521"/>
    </location>
</feature>
<comment type="caution">
    <text evidence="5">The sequence shown here is derived from an EMBL/GenBank/DDBJ whole genome shotgun (WGS) entry which is preliminary data.</text>
</comment>
<dbReference type="InterPro" id="IPR002018">
    <property type="entry name" value="CarbesteraseB"/>
</dbReference>
<name>A0AAD6UZL3_9AGAR</name>
<proteinExistence type="inferred from homology"/>
<dbReference type="Proteomes" id="UP001219525">
    <property type="component" value="Unassembled WGS sequence"/>
</dbReference>
<dbReference type="Pfam" id="PF00135">
    <property type="entry name" value="COesterase"/>
    <property type="match status" value="1"/>
</dbReference>
<reference evidence="5" key="1">
    <citation type="submission" date="2023-03" db="EMBL/GenBank/DDBJ databases">
        <title>Massive genome expansion in bonnet fungi (Mycena s.s.) driven by repeated elements and novel gene families across ecological guilds.</title>
        <authorList>
            <consortium name="Lawrence Berkeley National Laboratory"/>
            <person name="Harder C.B."/>
            <person name="Miyauchi S."/>
            <person name="Viragh M."/>
            <person name="Kuo A."/>
            <person name="Thoen E."/>
            <person name="Andreopoulos B."/>
            <person name="Lu D."/>
            <person name="Skrede I."/>
            <person name="Drula E."/>
            <person name="Henrissat B."/>
            <person name="Morin E."/>
            <person name="Kohler A."/>
            <person name="Barry K."/>
            <person name="LaButti K."/>
            <person name="Morin E."/>
            <person name="Salamov A."/>
            <person name="Lipzen A."/>
            <person name="Mereny Z."/>
            <person name="Hegedus B."/>
            <person name="Baldrian P."/>
            <person name="Stursova M."/>
            <person name="Weitz H."/>
            <person name="Taylor A."/>
            <person name="Grigoriev I.V."/>
            <person name="Nagy L.G."/>
            <person name="Martin F."/>
            <person name="Kauserud H."/>
        </authorList>
    </citation>
    <scope>NUCLEOTIDE SEQUENCE</scope>
    <source>
        <strain evidence="5">9144</strain>
    </source>
</reference>
<dbReference type="Gene3D" id="3.40.50.1820">
    <property type="entry name" value="alpha/beta hydrolase"/>
    <property type="match status" value="1"/>
</dbReference>
<evidence type="ECO:0000259" key="4">
    <source>
        <dbReference type="Pfam" id="PF00135"/>
    </source>
</evidence>
<dbReference type="InterPro" id="IPR029058">
    <property type="entry name" value="AB_hydrolase_fold"/>
</dbReference>
<keyword evidence="6" id="KW-1185">Reference proteome</keyword>
<organism evidence="5 6">
    <name type="scientific">Mycena pura</name>
    <dbReference type="NCBI Taxonomy" id="153505"/>
    <lineage>
        <taxon>Eukaryota</taxon>
        <taxon>Fungi</taxon>
        <taxon>Dikarya</taxon>
        <taxon>Basidiomycota</taxon>
        <taxon>Agaricomycotina</taxon>
        <taxon>Agaricomycetes</taxon>
        <taxon>Agaricomycetidae</taxon>
        <taxon>Agaricales</taxon>
        <taxon>Marasmiineae</taxon>
        <taxon>Mycenaceae</taxon>
        <taxon>Mycena</taxon>
    </lineage>
</organism>
<feature type="chain" id="PRO_5041782469" description="Carboxylic ester hydrolase" evidence="3">
    <location>
        <begin position="20"/>
        <end position="546"/>
    </location>
</feature>
<feature type="signal peptide" evidence="3">
    <location>
        <begin position="1"/>
        <end position="19"/>
    </location>
</feature>
<dbReference type="PANTHER" id="PTHR11559">
    <property type="entry name" value="CARBOXYLESTERASE"/>
    <property type="match status" value="1"/>
</dbReference>
<dbReference type="PROSITE" id="PS00941">
    <property type="entry name" value="CARBOXYLESTERASE_B_2"/>
    <property type="match status" value="1"/>
</dbReference>
<comment type="similarity">
    <text evidence="1 3">Belongs to the type-B carboxylesterase/lipase family.</text>
</comment>
<dbReference type="SUPFAM" id="SSF53474">
    <property type="entry name" value="alpha/beta-Hydrolases"/>
    <property type="match status" value="1"/>
</dbReference>